<feature type="region of interest" description="Disordered" evidence="1">
    <location>
        <begin position="83"/>
        <end position="105"/>
    </location>
</feature>
<name>A0AAV2SPK8_MEGNR</name>
<keyword evidence="3" id="KW-1185">Reference proteome</keyword>
<dbReference type="Proteomes" id="UP001497623">
    <property type="component" value="Unassembled WGS sequence"/>
</dbReference>
<sequence length="105" mass="11025">RQAVLFPDEIPPVGPTIQKKPPTNSAQPPGPPGALPPGPPAQPARDPIDLPDSLDQLSDNDLQILNGITTIDDFIATFGLEVQENNPSSSSRSNLSNNRRIGPGG</sequence>
<dbReference type="AlphaFoldDB" id="A0AAV2SPK8"/>
<feature type="compositionally biased region" description="Pro residues" evidence="1">
    <location>
        <begin position="28"/>
        <end position="42"/>
    </location>
</feature>
<gene>
    <name evidence="2" type="ORF">MNOR_LOCUS40130</name>
</gene>
<proteinExistence type="predicted"/>
<evidence type="ECO:0000256" key="1">
    <source>
        <dbReference type="SAM" id="MobiDB-lite"/>
    </source>
</evidence>
<protein>
    <submittedName>
        <fullName evidence="2">Uncharacterized protein</fullName>
    </submittedName>
</protein>
<feature type="non-terminal residue" evidence="2">
    <location>
        <position position="1"/>
    </location>
</feature>
<reference evidence="2 3" key="1">
    <citation type="submission" date="2024-05" db="EMBL/GenBank/DDBJ databases">
        <authorList>
            <person name="Wallberg A."/>
        </authorList>
    </citation>
    <scope>NUCLEOTIDE SEQUENCE [LARGE SCALE GENOMIC DNA]</scope>
</reference>
<accession>A0AAV2SPK8</accession>
<feature type="non-terminal residue" evidence="2">
    <location>
        <position position="105"/>
    </location>
</feature>
<comment type="caution">
    <text evidence="2">The sequence shown here is derived from an EMBL/GenBank/DDBJ whole genome shotgun (WGS) entry which is preliminary data.</text>
</comment>
<feature type="region of interest" description="Disordered" evidence="1">
    <location>
        <begin position="1"/>
        <end position="56"/>
    </location>
</feature>
<organism evidence="2 3">
    <name type="scientific">Meganyctiphanes norvegica</name>
    <name type="common">Northern krill</name>
    <name type="synonym">Thysanopoda norvegica</name>
    <dbReference type="NCBI Taxonomy" id="48144"/>
    <lineage>
        <taxon>Eukaryota</taxon>
        <taxon>Metazoa</taxon>
        <taxon>Ecdysozoa</taxon>
        <taxon>Arthropoda</taxon>
        <taxon>Crustacea</taxon>
        <taxon>Multicrustacea</taxon>
        <taxon>Malacostraca</taxon>
        <taxon>Eumalacostraca</taxon>
        <taxon>Eucarida</taxon>
        <taxon>Euphausiacea</taxon>
        <taxon>Euphausiidae</taxon>
        <taxon>Meganyctiphanes</taxon>
    </lineage>
</organism>
<dbReference type="EMBL" id="CAXKWB010116097">
    <property type="protein sequence ID" value="CAL4235897.1"/>
    <property type="molecule type" value="Genomic_DNA"/>
</dbReference>
<evidence type="ECO:0000313" key="2">
    <source>
        <dbReference type="EMBL" id="CAL4235897.1"/>
    </source>
</evidence>
<evidence type="ECO:0000313" key="3">
    <source>
        <dbReference type="Proteomes" id="UP001497623"/>
    </source>
</evidence>
<feature type="compositionally biased region" description="Low complexity" evidence="1">
    <location>
        <begin position="85"/>
        <end position="105"/>
    </location>
</feature>